<dbReference type="Gene3D" id="2.60.120.330">
    <property type="entry name" value="B-lactam Antibiotic, Isopenicillin N Synthase, Chain"/>
    <property type="match status" value="1"/>
</dbReference>
<proteinExistence type="inferred from homology"/>
<comment type="function">
    <text evidence="10">Involved in the regulation of shoot development and salicylic acid (SA) homeostasis.</text>
</comment>
<dbReference type="InterPro" id="IPR026992">
    <property type="entry name" value="DIOX_N"/>
</dbReference>
<evidence type="ECO:0000256" key="10">
    <source>
        <dbReference type="ARBA" id="ARBA00059922"/>
    </source>
</evidence>
<keyword evidence="9" id="KW-0539">Nucleus</keyword>
<keyword evidence="7 11" id="KW-0560">Oxidoreductase</keyword>
<comment type="cofactor">
    <cofactor evidence="1">
        <name>L-ascorbate</name>
        <dbReference type="ChEBI" id="CHEBI:38290"/>
    </cofactor>
</comment>
<keyword evidence="6 11" id="KW-0479">Metal-binding</keyword>
<dbReference type="PANTHER" id="PTHR47991">
    <property type="entry name" value="OXOGLUTARATE/IRON-DEPENDENT DIOXYGENASE"/>
    <property type="match status" value="1"/>
</dbReference>
<accession>A0A1D1Y8F1</accession>
<evidence type="ECO:0000256" key="7">
    <source>
        <dbReference type="ARBA" id="ARBA00023002"/>
    </source>
</evidence>
<name>A0A1D1Y8F1_9ARAE</name>
<dbReference type="InterPro" id="IPR027443">
    <property type="entry name" value="IPNS-like_sf"/>
</dbReference>
<evidence type="ECO:0000256" key="1">
    <source>
        <dbReference type="ARBA" id="ARBA00001961"/>
    </source>
</evidence>
<dbReference type="AlphaFoldDB" id="A0A1D1Y8F1"/>
<gene>
    <name evidence="13" type="primary">DIOX2_10</name>
    <name evidence="13" type="ORF">g.82020</name>
</gene>
<keyword evidence="5" id="KW-0963">Cytoplasm</keyword>
<protein>
    <submittedName>
        <fullName evidence="13">Putative 2-oxoglutarate/Fe(II)-dependent dioxygenase</fullName>
    </submittedName>
</protein>
<evidence type="ECO:0000259" key="12">
    <source>
        <dbReference type="PROSITE" id="PS51471"/>
    </source>
</evidence>
<feature type="domain" description="Fe2OG dioxygenase" evidence="12">
    <location>
        <begin position="208"/>
        <end position="308"/>
    </location>
</feature>
<dbReference type="FunFam" id="2.60.120.330:FF:000015">
    <property type="entry name" value="Protein DMR6-LIKE OXYGENASE 1"/>
    <property type="match status" value="1"/>
</dbReference>
<dbReference type="Pfam" id="PF03171">
    <property type="entry name" value="2OG-FeII_Oxy"/>
    <property type="match status" value="1"/>
</dbReference>
<sequence length="362" mass="40307">MATSAHRAPHRSPLPTSATIKELFDSGALDSAVPPEYCFRATQTDGDESAVEEEIPTIDLSLLCNGTDAQRKKAIQELGKACEEWGFFRVVNHGVPFGTMKAMLDAAQGFFFLPEAEKREYAGKNMLDPIRCGTSFNPAVEDIKYWRDYFKLIVHPVFTSPTKPPGFREALLDYATSTRKMTLELLRGINESLGLEEHCMETALDLDSGMQLVAGNFYPPCPQPEFAKGLPPHSDYGLLTVLLQNGVDGLQVKHGGHWVQVRSVPNSFLVNTGDQMEIFSNGRYKSVMHRAMLNNHAIRMSIATLQGPSLDTYVQPAFQLVHGNMQQMAYSGIKYMDYVDFQQKNQLKGKSALDLVRVPVEP</sequence>
<dbReference type="EMBL" id="GDJX01017027">
    <property type="protein sequence ID" value="JAT50909.1"/>
    <property type="molecule type" value="Transcribed_RNA"/>
</dbReference>
<evidence type="ECO:0000256" key="4">
    <source>
        <dbReference type="ARBA" id="ARBA00008056"/>
    </source>
</evidence>
<evidence type="ECO:0000256" key="11">
    <source>
        <dbReference type="RuleBase" id="RU003682"/>
    </source>
</evidence>
<dbReference type="Pfam" id="PF14226">
    <property type="entry name" value="DIOX_N"/>
    <property type="match status" value="1"/>
</dbReference>
<reference evidence="13" key="1">
    <citation type="submission" date="2015-07" db="EMBL/GenBank/DDBJ databases">
        <title>Transcriptome Assembly of Anthurium amnicola.</title>
        <authorList>
            <person name="Suzuki J."/>
        </authorList>
    </citation>
    <scope>NUCLEOTIDE SEQUENCE</scope>
</reference>
<evidence type="ECO:0000256" key="9">
    <source>
        <dbReference type="ARBA" id="ARBA00023242"/>
    </source>
</evidence>
<comment type="subcellular location">
    <subcellularLocation>
        <location evidence="3">Cytoplasm</location>
    </subcellularLocation>
    <subcellularLocation>
        <location evidence="2">Nucleus</location>
    </subcellularLocation>
</comment>
<dbReference type="InterPro" id="IPR005123">
    <property type="entry name" value="Oxoglu/Fe-dep_dioxygenase_dom"/>
</dbReference>
<evidence type="ECO:0000256" key="6">
    <source>
        <dbReference type="ARBA" id="ARBA00022723"/>
    </source>
</evidence>
<comment type="similarity">
    <text evidence="4 11">Belongs to the iron/ascorbate-dependent oxidoreductase family.</text>
</comment>
<evidence type="ECO:0000256" key="5">
    <source>
        <dbReference type="ARBA" id="ARBA00022490"/>
    </source>
</evidence>
<evidence type="ECO:0000256" key="8">
    <source>
        <dbReference type="ARBA" id="ARBA00023004"/>
    </source>
</evidence>
<evidence type="ECO:0000256" key="3">
    <source>
        <dbReference type="ARBA" id="ARBA00004496"/>
    </source>
</evidence>
<evidence type="ECO:0000256" key="2">
    <source>
        <dbReference type="ARBA" id="ARBA00004123"/>
    </source>
</evidence>
<dbReference type="SUPFAM" id="SSF51197">
    <property type="entry name" value="Clavaminate synthase-like"/>
    <property type="match status" value="1"/>
</dbReference>
<dbReference type="GO" id="GO:0005634">
    <property type="term" value="C:nucleus"/>
    <property type="evidence" value="ECO:0007669"/>
    <property type="project" value="UniProtKB-SubCell"/>
</dbReference>
<dbReference type="GO" id="GO:0005737">
    <property type="term" value="C:cytoplasm"/>
    <property type="evidence" value="ECO:0007669"/>
    <property type="project" value="UniProtKB-SubCell"/>
</dbReference>
<evidence type="ECO:0000313" key="13">
    <source>
        <dbReference type="EMBL" id="JAT50909.1"/>
    </source>
</evidence>
<keyword evidence="13" id="KW-0223">Dioxygenase</keyword>
<dbReference type="GO" id="GO:0046872">
    <property type="term" value="F:metal ion binding"/>
    <property type="evidence" value="ECO:0007669"/>
    <property type="project" value="UniProtKB-KW"/>
</dbReference>
<organism evidence="13">
    <name type="scientific">Anthurium amnicola</name>
    <dbReference type="NCBI Taxonomy" id="1678845"/>
    <lineage>
        <taxon>Eukaryota</taxon>
        <taxon>Viridiplantae</taxon>
        <taxon>Streptophyta</taxon>
        <taxon>Embryophyta</taxon>
        <taxon>Tracheophyta</taxon>
        <taxon>Spermatophyta</taxon>
        <taxon>Magnoliopsida</taxon>
        <taxon>Liliopsida</taxon>
        <taxon>Araceae</taxon>
        <taxon>Pothoideae</taxon>
        <taxon>Potheae</taxon>
        <taxon>Anthurium</taxon>
    </lineage>
</organism>
<dbReference type="GO" id="GO:0051213">
    <property type="term" value="F:dioxygenase activity"/>
    <property type="evidence" value="ECO:0007669"/>
    <property type="project" value="UniProtKB-KW"/>
</dbReference>
<dbReference type="InterPro" id="IPR044861">
    <property type="entry name" value="IPNS-like_FE2OG_OXY"/>
</dbReference>
<dbReference type="InterPro" id="IPR050295">
    <property type="entry name" value="Plant_2OG-oxidoreductases"/>
</dbReference>
<dbReference type="PROSITE" id="PS51471">
    <property type="entry name" value="FE2OG_OXY"/>
    <property type="match status" value="1"/>
</dbReference>
<keyword evidence="8 11" id="KW-0408">Iron</keyword>